<keyword evidence="7 15" id="KW-0418">Kinase</keyword>
<evidence type="ECO:0000256" key="7">
    <source>
        <dbReference type="ARBA" id="ARBA00022777"/>
    </source>
</evidence>
<dbReference type="SUPFAM" id="SSF55874">
    <property type="entry name" value="ATPase domain of HSP90 chaperone/DNA topoisomerase II/histidine kinase"/>
    <property type="match status" value="1"/>
</dbReference>
<dbReference type="SMART" id="SM00304">
    <property type="entry name" value="HAMP"/>
    <property type="match status" value="1"/>
</dbReference>
<keyword evidence="4" id="KW-0597">Phosphoprotein</keyword>
<name>A0ABU2LEH5_9ACTN</name>
<accession>A0ABU2LEH5</accession>
<dbReference type="SMART" id="SM00387">
    <property type="entry name" value="HATPase_c"/>
    <property type="match status" value="1"/>
</dbReference>
<organism evidence="15 16">
    <name type="scientific">Streptomyces boetiae</name>
    <dbReference type="NCBI Taxonomy" id="3075541"/>
    <lineage>
        <taxon>Bacteria</taxon>
        <taxon>Bacillati</taxon>
        <taxon>Actinomycetota</taxon>
        <taxon>Actinomycetes</taxon>
        <taxon>Kitasatosporales</taxon>
        <taxon>Streptomycetaceae</taxon>
        <taxon>Streptomyces</taxon>
    </lineage>
</organism>
<dbReference type="CDD" id="cd06225">
    <property type="entry name" value="HAMP"/>
    <property type="match status" value="1"/>
</dbReference>
<dbReference type="InterPro" id="IPR036097">
    <property type="entry name" value="HisK_dim/P_sf"/>
</dbReference>
<dbReference type="PRINTS" id="PR00344">
    <property type="entry name" value="BCTRLSENSOR"/>
</dbReference>
<dbReference type="PANTHER" id="PTHR45436">
    <property type="entry name" value="SENSOR HISTIDINE KINASE YKOH"/>
    <property type="match status" value="1"/>
</dbReference>
<evidence type="ECO:0000256" key="5">
    <source>
        <dbReference type="ARBA" id="ARBA00022679"/>
    </source>
</evidence>
<keyword evidence="5" id="KW-0808">Transferase</keyword>
<feature type="region of interest" description="Disordered" evidence="11">
    <location>
        <begin position="52"/>
        <end position="89"/>
    </location>
</feature>
<dbReference type="InterPro" id="IPR004358">
    <property type="entry name" value="Sig_transdc_His_kin-like_C"/>
</dbReference>
<dbReference type="InterPro" id="IPR003594">
    <property type="entry name" value="HATPase_dom"/>
</dbReference>
<dbReference type="Pfam" id="PF00512">
    <property type="entry name" value="HisKA"/>
    <property type="match status" value="1"/>
</dbReference>
<comment type="catalytic activity">
    <reaction evidence="1">
        <text>ATP + protein L-histidine = ADP + protein N-phospho-L-histidine.</text>
        <dbReference type="EC" id="2.7.13.3"/>
    </reaction>
</comment>
<evidence type="ECO:0000313" key="16">
    <source>
        <dbReference type="Proteomes" id="UP001183388"/>
    </source>
</evidence>
<feature type="domain" description="HAMP" evidence="14">
    <location>
        <begin position="128"/>
        <end position="186"/>
    </location>
</feature>
<evidence type="ECO:0000256" key="3">
    <source>
        <dbReference type="ARBA" id="ARBA00012438"/>
    </source>
</evidence>
<dbReference type="Pfam" id="PF00672">
    <property type="entry name" value="HAMP"/>
    <property type="match status" value="1"/>
</dbReference>
<feature type="domain" description="Histidine kinase" evidence="13">
    <location>
        <begin position="194"/>
        <end position="411"/>
    </location>
</feature>
<dbReference type="InterPro" id="IPR036890">
    <property type="entry name" value="HATPase_C_sf"/>
</dbReference>
<evidence type="ECO:0000256" key="8">
    <source>
        <dbReference type="ARBA" id="ARBA00022989"/>
    </source>
</evidence>
<dbReference type="EMBL" id="JAVREN010000041">
    <property type="protein sequence ID" value="MDT0309578.1"/>
    <property type="molecule type" value="Genomic_DNA"/>
</dbReference>
<sequence length="446" mass="46736">MRGRERQRGRKRLALRARLALINGVLFLLAGVLLLGLTYALFSQRLGGGINHSESSSGEGPVRDGQEAPELSATTSDGRTATGPEADALIRSEEQVRDAATRTLLGQGAVALLIVGALAAGSGWVAAGRVLAPLHRVTDTARRIAAAPVADRGLYQRIALPGPDDEVKDLADAFDTMVERLDRSFAGQRRFVANASHELRTPLTVSRALVELAMHRAAASPEVRQLGEQLLDINARHERLINGLLLLAGSENDIPERFPVDLADVAAHVLAQAAAEARHADVHLDFGVSAEAVTQGDALLLERLVHNLVENGIRHNTRAPGAWVRVETRAGEGGTAVVEVANSGPVVAPYDVPTLFEPFRRLGDDRLVTAGGAGLGLSIVRAVARAHDGEVAARPREGGGLVVTVTLPAAPQAGEAAAEMPPDVPGANVQPGAEGGEFVAALRTPG</sequence>
<dbReference type="PROSITE" id="PS50885">
    <property type="entry name" value="HAMP"/>
    <property type="match status" value="1"/>
</dbReference>
<dbReference type="PROSITE" id="PS50109">
    <property type="entry name" value="HIS_KIN"/>
    <property type="match status" value="1"/>
</dbReference>
<dbReference type="SUPFAM" id="SSF47384">
    <property type="entry name" value="Homodimeric domain of signal transducing histidine kinase"/>
    <property type="match status" value="1"/>
</dbReference>
<evidence type="ECO:0000256" key="1">
    <source>
        <dbReference type="ARBA" id="ARBA00000085"/>
    </source>
</evidence>
<dbReference type="RefSeq" id="WP_311632543.1">
    <property type="nucleotide sequence ID" value="NZ_JAVREN010000041.1"/>
</dbReference>
<protein>
    <recommendedName>
        <fullName evidence="3">histidine kinase</fullName>
        <ecNumber evidence="3">2.7.13.3</ecNumber>
    </recommendedName>
</protein>
<dbReference type="InterPro" id="IPR050428">
    <property type="entry name" value="TCS_sensor_his_kinase"/>
</dbReference>
<dbReference type="Pfam" id="PF02518">
    <property type="entry name" value="HATPase_c"/>
    <property type="match status" value="1"/>
</dbReference>
<dbReference type="CDD" id="cd00082">
    <property type="entry name" value="HisKA"/>
    <property type="match status" value="1"/>
</dbReference>
<dbReference type="GO" id="GO:0016301">
    <property type="term" value="F:kinase activity"/>
    <property type="evidence" value="ECO:0007669"/>
    <property type="project" value="UniProtKB-KW"/>
</dbReference>
<feature type="transmembrane region" description="Helical" evidence="12">
    <location>
        <begin position="20"/>
        <end position="42"/>
    </location>
</feature>
<evidence type="ECO:0000256" key="2">
    <source>
        <dbReference type="ARBA" id="ARBA00004236"/>
    </source>
</evidence>
<evidence type="ECO:0000256" key="9">
    <source>
        <dbReference type="ARBA" id="ARBA00023012"/>
    </source>
</evidence>
<keyword evidence="9" id="KW-0902">Two-component regulatory system</keyword>
<dbReference type="EC" id="2.7.13.3" evidence="3"/>
<dbReference type="InterPro" id="IPR003660">
    <property type="entry name" value="HAMP_dom"/>
</dbReference>
<evidence type="ECO:0000256" key="12">
    <source>
        <dbReference type="SAM" id="Phobius"/>
    </source>
</evidence>
<comment type="caution">
    <text evidence="15">The sequence shown here is derived from an EMBL/GenBank/DDBJ whole genome shotgun (WGS) entry which is preliminary data.</text>
</comment>
<keyword evidence="6 12" id="KW-0812">Transmembrane</keyword>
<dbReference type="InterPro" id="IPR003661">
    <property type="entry name" value="HisK_dim/P_dom"/>
</dbReference>
<dbReference type="SMART" id="SM00388">
    <property type="entry name" value="HisKA"/>
    <property type="match status" value="1"/>
</dbReference>
<dbReference type="PANTHER" id="PTHR45436:SF5">
    <property type="entry name" value="SENSOR HISTIDINE KINASE TRCS"/>
    <property type="match status" value="1"/>
</dbReference>
<dbReference type="SUPFAM" id="SSF158472">
    <property type="entry name" value="HAMP domain-like"/>
    <property type="match status" value="1"/>
</dbReference>
<evidence type="ECO:0000256" key="10">
    <source>
        <dbReference type="ARBA" id="ARBA00023136"/>
    </source>
</evidence>
<evidence type="ECO:0000256" key="11">
    <source>
        <dbReference type="SAM" id="MobiDB-lite"/>
    </source>
</evidence>
<dbReference type="Proteomes" id="UP001183388">
    <property type="component" value="Unassembled WGS sequence"/>
</dbReference>
<gene>
    <name evidence="15" type="ORF">RM780_21835</name>
</gene>
<reference evidence="16" key="1">
    <citation type="submission" date="2023-07" db="EMBL/GenBank/DDBJ databases">
        <title>30 novel species of actinomycetes from the DSMZ collection.</title>
        <authorList>
            <person name="Nouioui I."/>
        </authorList>
    </citation>
    <scope>NUCLEOTIDE SEQUENCE [LARGE SCALE GENOMIC DNA]</scope>
    <source>
        <strain evidence="16">DSM 44917</strain>
    </source>
</reference>
<comment type="subcellular location">
    <subcellularLocation>
        <location evidence="2">Cell membrane</location>
    </subcellularLocation>
</comment>
<keyword evidence="16" id="KW-1185">Reference proteome</keyword>
<evidence type="ECO:0000256" key="6">
    <source>
        <dbReference type="ARBA" id="ARBA00022692"/>
    </source>
</evidence>
<evidence type="ECO:0000259" key="14">
    <source>
        <dbReference type="PROSITE" id="PS50885"/>
    </source>
</evidence>
<dbReference type="InterPro" id="IPR005467">
    <property type="entry name" value="His_kinase_dom"/>
</dbReference>
<keyword evidence="10 12" id="KW-0472">Membrane</keyword>
<evidence type="ECO:0000259" key="13">
    <source>
        <dbReference type="PROSITE" id="PS50109"/>
    </source>
</evidence>
<dbReference type="Gene3D" id="6.10.340.10">
    <property type="match status" value="1"/>
</dbReference>
<keyword evidence="8 12" id="KW-1133">Transmembrane helix</keyword>
<dbReference type="Gene3D" id="1.10.287.130">
    <property type="match status" value="1"/>
</dbReference>
<dbReference type="Gene3D" id="3.30.565.10">
    <property type="entry name" value="Histidine kinase-like ATPase, C-terminal domain"/>
    <property type="match status" value="1"/>
</dbReference>
<evidence type="ECO:0000256" key="4">
    <source>
        <dbReference type="ARBA" id="ARBA00022553"/>
    </source>
</evidence>
<evidence type="ECO:0000313" key="15">
    <source>
        <dbReference type="EMBL" id="MDT0309578.1"/>
    </source>
</evidence>
<proteinExistence type="predicted"/>